<dbReference type="Pfam" id="PF01522">
    <property type="entry name" value="Polysacc_deac_1"/>
    <property type="match status" value="1"/>
</dbReference>
<reference evidence="2 3" key="1">
    <citation type="submission" date="2007-06" db="EMBL/GenBank/DDBJ databases">
        <authorList>
            <person name="Shimkets L."/>
            <person name="Ferriera S."/>
            <person name="Johnson J."/>
            <person name="Kravitz S."/>
            <person name="Beeson K."/>
            <person name="Sutton G."/>
            <person name="Rogers Y.-H."/>
            <person name="Friedman R."/>
            <person name="Frazier M."/>
            <person name="Venter J.C."/>
        </authorList>
    </citation>
    <scope>NUCLEOTIDE SEQUENCE [LARGE SCALE GENOMIC DNA]</scope>
    <source>
        <strain evidence="2 3">SIR-1</strain>
    </source>
</reference>
<evidence type="ECO:0000313" key="2">
    <source>
        <dbReference type="EMBL" id="EDM75581.1"/>
    </source>
</evidence>
<organism evidence="2 3">
    <name type="scientific">Plesiocystis pacifica SIR-1</name>
    <dbReference type="NCBI Taxonomy" id="391625"/>
    <lineage>
        <taxon>Bacteria</taxon>
        <taxon>Pseudomonadati</taxon>
        <taxon>Myxococcota</taxon>
        <taxon>Polyangia</taxon>
        <taxon>Nannocystales</taxon>
        <taxon>Nannocystaceae</taxon>
        <taxon>Plesiocystis</taxon>
    </lineage>
</organism>
<accession>A6GEY9</accession>
<dbReference type="InterPro" id="IPR011330">
    <property type="entry name" value="Glyco_hydro/deAcase_b/a-brl"/>
</dbReference>
<evidence type="ECO:0000313" key="3">
    <source>
        <dbReference type="Proteomes" id="UP000005801"/>
    </source>
</evidence>
<dbReference type="InterPro" id="IPR002509">
    <property type="entry name" value="NODB_dom"/>
</dbReference>
<dbReference type="PANTHER" id="PTHR47561">
    <property type="entry name" value="POLYSACCHARIDE DEACETYLASE FAMILY PROTEIN (AFU_ORTHOLOGUE AFUA_6G05030)"/>
    <property type="match status" value="1"/>
</dbReference>
<comment type="caution">
    <text evidence="2">The sequence shown here is derived from an EMBL/GenBank/DDBJ whole genome shotgun (WGS) entry which is preliminary data.</text>
</comment>
<gene>
    <name evidence="2" type="ORF">PPSIR1_29006</name>
</gene>
<dbReference type="PANTHER" id="PTHR47561:SF1">
    <property type="entry name" value="POLYSACCHARIDE DEACETYLASE FAMILY PROTEIN (AFU_ORTHOLOGUE AFUA_6G05030)"/>
    <property type="match status" value="1"/>
</dbReference>
<dbReference type="RefSeq" id="WP_006975279.1">
    <property type="nucleotide sequence ID" value="NZ_ABCS01000087.1"/>
</dbReference>
<proteinExistence type="predicted"/>
<dbReference type="PROSITE" id="PS51677">
    <property type="entry name" value="NODB"/>
    <property type="match status" value="1"/>
</dbReference>
<feature type="domain" description="NodB homology" evidence="1">
    <location>
        <begin position="19"/>
        <end position="292"/>
    </location>
</feature>
<evidence type="ECO:0000259" key="1">
    <source>
        <dbReference type="PROSITE" id="PS51677"/>
    </source>
</evidence>
<dbReference type="InterPro" id="IPR045235">
    <property type="entry name" value="PuuE_HpPgdA-like"/>
</dbReference>
<dbReference type="CDD" id="cd10941">
    <property type="entry name" value="CE4_PuuE_HpPgdA_like_2"/>
    <property type="match status" value="1"/>
</dbReference>
<dbReference type="Proteomes" id="UP000005801">
    <property type="component" value="Unassembled WGS sequence"/>
</dbReference>
<keyword evidence="3" id="KW-1185">Reference proteome</keyword>
<dbReference type="NCBIfam" id="TIGR03006">
    <property type="entry name" value="pepcterm_polyde"/>
    <property type="match status" value="1"/>
</dbReference>
<dbReference type="EMBL" id="ABCS01000087">
    <property type="protein sequence ID" value="EDM75581.1"/>
    <property type="molecule type" value="Genomic_DNA"/>
</dbReference>
<dbReference type="InterPro" id="IPR014344">
    <property type="entry name" value="XrtA_polysacc_deacetyl"/>
</dbReference>
<name>A6GEY9_9BACT</name>
<dbReference type="Pfam" id="PF11959">
    <property type="entry name" value="DUF3473"/>
    <property type="match status" value="1"/>
</dbReference>
<dbReference type="OrthoDB" id="5352625at2"/>
<protein>
    <submittedName>
        <fullName evidence="2">Polysaccharide deacetylase</fullName>
    </submittedName>
</protein>
<dbReference type="Gene3D" id="3.20.20.370">
    <property type="entry name" value="Glycoside hydrolase/deacetylase"/>
    <property type="match status" value="1"/>
</dbReference>
<dbReference type="AlphaFoldDB" id="A6GEY9"/>
<sequence length="292" mass="33046">MRNLLSIDLEDWFCVSNFDALIPRSEWDAQQFRVVESTRALLELFDRRGVKATFFVLAWVAERAPELIREVAAAGHEVACHGYGHQRLTQLDAERFDADLGKALTILRELSDAPVVGYRAPSFSLTERTLWAIPVLERHGIRWDSSIFPFGAHPEYGIADAPLTPYRLGEDLVELPMSCVELAGRRMPCTGGGYFRLYPYRLSAALIRRCNQAGRPVIFYAHPWEFDPGQPRMTMPLLKRLRHYNHLDVTLERLDRLLVEFEWGPMGAWADSVRDSAPLLPPGSAGARAKAA</sequence>
<dbReference type="GO" id="GO:0016810">
    <property type="term" value="F:hydrolase activity, acting on carbon-nitrogen (but not peptide) bonds"/>
    <property type="evidence" value="ECO:0007669"/>
    <property type="project" value="InterPro"/>
</dbReference>
<dbReference type="eggNOG" id="COG0726">
    <property type="taxonomic scope" value="Bacteria"/>
</dbReference>
<dbReference type="STRING" id="391625.PPSIR1_29006"/>
<dbReference type="SUPFAM" id="SSF88713">
    <property type="entry name" value="Glycoside hydrolase/deacetylase"/>
    <property type="match status" value="1"/>
</dbReference>
<dbReference type="InterPro" id="IPR022560">
    <property type="entry name" value="DUF3473"/>
</dbReference>
<dbReference type="GO" id="GO:0005975">
    <property type="term" value="P:carbohydrate metabolic process"/>
    <property type="evidence" value="ECO:0007669"/>
    <property type="project" value="InterPro"/>
</dbReference>